<dbReference type="InterPro" id="IPR011006">
    <property type="entry name" value="CheY-like_superfamily"/>
</dbReference>
<dbReference type="Gene3D" id="1.10.10.10">
    <property type="entry name" value="Winged helix-like DNA-binding domain superfamily/Winged helix DNA-binding domain"/>
    <property type="match status" value="1"/>
</dbReference>
<comment type="function">
    <text evidence="7">May play the central regulatory role in sporulation. It may be an element of the effector pathway responsible for the activation of sporulation genes in response to nutritional stress. Spo0A may act in concert with spo0H (a sigma factor) to control the expression of some genes that are critical to the sporulation process.</text>
</comment>
<dbReference type="FunFam" id="3.40.50.2300:FF:000001">
    <property type="entry name" value="DNA-binding response regulator PhoB"/>
    <property type="match status" value="1"/>
</dbReference>
<dbReference type="InterPro" id="IPR039420">
    <property type="entry name" value="WalR-like"/>
</dbReference>
<dbReference type="PROSITE" id="PS51755">
    <property type="entry name" value="OMPR_PHOB"/>
    <property type="match status" value="1"/>
</dbReference>
<name>A0A7I8DL79_9FIRM</name>
<evidence type="ECO:0000259" key="10">
    <source>
        <dbReference type="PROSITE" id="PS50110"/>
    </source>
</evidence>
<reference evidence="12 13" key="1">
    <citation type="submission" date="2020-08" db="EMBL/GenBank/DDBJ databases">
        <title>Draft genome sequencing of an Anaerocolumna strain isolated from anoxic soil subjected to BSD treatment.</title>
        <authorList>
            <person name="Uek A."/>
            <person name="Tonouchi A."/>
        </authorList>
    </citation>
    <scope>NUCLEOTIDE SEQUENCE [LARGE SCALE GENOMIC DNA]</scope>
    <source>
        <strain evidence="12 13">CTTW</strain>
    </source>
</reference>
<keyword evidence="2 8" id="KW-0597">Phosphoprotein</keyword>
<evidence type="ECO:0000259" key="11">
    <source>
        <dbReference type="PROSITE" id="PS51755"/>
    </source>
</evidence>
<evidence type="ECO:0000256" key="9">
    <source>
        <dbReference type="PROSITE-ProRule" id="PRU01091"/>
    </source>
</evidence>
<accession>A0A7I8DL79</accession>
<sequence>MAHILIADDDAGISTLIADSLQDEGYTTITVPDGNAALLTAQSTDFDLILLDIMMPGMDGLEVCRKIRDKVSCPILFVTAKGRTLDTVLGLEIGADDYITKPFVVEELVAKVKAHLRREQRHAASGEHTISIGDLQIHPDSFEVVKGGVPFQLTTREFQLLVYLAEHSGKVLTKEQLFDAIWGMDYSDIGSVTVTIKNLRDKIDPDNRMIKTVWGVGYKLVRPGVFP</sequence>
<evidence type="ECO:0000256" key="3">
    <source>
        <dbReference type="ARBA" id="ARBA00023012"/>
    </source>
</evidence>
<dbReference type="AlphaFoldDB" id="A0A7I8DL79"/>
<dbReference type="InterPro" id="IPR036388">
    <property type="entry name" value="WH-like_DNA-bd_sf"/>
</dbReference>
<dbReference type="Pfam" id="PF00486">
    <property type="entry name" value="Trans_reg_C"/>
    <property type="match status" value="1"/>
</dbReference>
<keyword evidence="4" id="KW-0805">Transcription regulation</keyword>
<organism evidence="12 13">
    <name type="scientific">Anaerocolumna chitinilytica</name>
    <dbReference type="NCBI Taxonomy" id="1727145"/>
    <lineage>
        <taxon>Bacteria</taxon>
        <taxon>Bacillati</taxon>
        <taxon>Bacillota</taxon>
        <taxon>Clostridia</taxon>
        <taxon>Lachnospirales</taxon>
        <taxon>Lachnospiraceae</taxon>
        <taxon>Anaerocolumna</taxon>
    </lineage>
</organism>
<evidence type="ECO:0000256" key="8">
    <source>
        <dbReference type="PROSITE-ProRule" id="PRU00169"/>
    </source>
</evidence>
<dbReference type="EMBL" id="AP023368">
    <property type="protein sequence ID" value="BCJ99120.1"/>
    <property type="molecule type" value="Genomic_DNA"/>
</dbReference>
<feature type="modified residue" description="4-aspartylphosphate" evidence="8">
    <location>
        <position position="52"/>
    </location>
</feature>
<dbReference type="Gene3D" id="3.40.50.2300">
    <property type="match status" value="1"/>
</dbReference>
<dbReference type="SMART" id="SM00862">
    <property type="entry name" value="Trans_reg_C"/>
    <property type="match status" value="1"/>
</dbReference>
<dbReference type="GO" id="GO:0000156">
    <property type="term" value="F:phosphorelay response regulator activity"/>
    <property type="evidence" value="ECO:0007669"/>
    <property type="project" value="TreeGrafter"/>
</dbReference>
<protein>
    <recommendedName>
        <fullName evidence="1">Stage 0 sporulation protein A homolog</fullName>
    </recommendedName>
</protein>
<keyword evidence="3" id="KW-0902">Two-component regulatory system</keyword>
<dbReference type="CDD" id="cd00383">
    <property type="entry name" value="trans_reg_C"/>
    <property type="match status" value="1"/>
</dbReference>
<dbReference type="GO" id="GO:0000976">
    <property type="term" value="F:transcription cis-regulatory region binding"/>
    <property type="evidence" value="ECO:0007669"/>
    <property type="project" value="TreeGrafter"/>
</dbReference>
<evidence type="ECO:0000256" key="1">
    <source>
        <dbReference type="ARBA" id="ARBA00018672"/>
    </source>
</evidence>
<keyword evidence="5 9" id="KW-0238">DNA-binding</keyword>
<gene>
    <name evidence="12" type="primary">vicR</name>
    <name evidence="12" type="ORF">bsdcttw_21610</name>
</gene>
<reference evidence="12 13" key="2">
    <citation type="submission" date="2020-08" db="EMBL/GenBank/DDBJ databases">
        <authorList>
            <person name="Ueki A."/>
            <person name="Tonouchi A."/>
        </authorList>
    </citation>
    <scope>NUCLEOTIDE SEQUENCE [LARGE SCALE GENOMIC DNA]</scope>
    <source>
        <strain evidence="12 13">CTTW</strain>
    </source>
</reference>
<dbReference type="GO" id="GO:0005829">
    <property type="term" value="C:cytosol"/>
    <property type="evidence" value="ECO:0007669"/>
    <property type="project" value="TreeGrafter"/>
</dbReference>
<dbReference type="FunFam" id="1.10.10.10:FF:000018">
    <property type="entry name" value="DNA-binding response regulator ResD"/>
    <property type="match status" value="1"/>
</dbReference>
<dbReference type="Pfam" id="PF00072">
    <property type="entry name" value="Response_reg"/>
    <property type="match status" value="1"/>
</dbReference>
<dbReference type="KEGG" id="acht:bsdcttw_21610"/>
<keyword evidence="13" id="KW-1185">Reference proteome</keyword>
<evidence type="ECO:0000313" key="13">
    <source>
        <dbReference type="Proteomes" id="UP000515703"/>
    </source>
</evidence>
<dbReference type="RefSeq" id="WP_185259398.1">
    <property type="nucleotide sequence ID" value="NZ_AP023368.1"/>
</dbReference>
<dbReference type="GO" id="GO:0006355">
    <property type="term" value="P:regulation of DNA-templated transcription"/>
    <property type="evidence" value="ECO:0007669"/>
    <property type="project" value="InterPro"/>
</dbReference>
<proteinExistence type="predicted"/>
<dbReference type="PROSITE" id="PS50110">
    <property type="entry name" value="RESPONSE_REGULATORY"/>
    <property type="match status" value="1"/>
</dbReference>
<evidence type="ECO:0000256" key="5">
    <source>
        <dbReference type="ARBA" id="ARBA00023125"/>
    </source>
</evidence>
<evidence type="ECO:0000256" key="4">
    <source>
        <dbReference type="ARBA" id="ARBA00023015"/>
    </source>
</evidence>
<dbReference type="SUPFAM" id="SSF52172">
    <property type="entry name" value="CheY-like"/>
    <property type="match status" value="1"/>
</dbReference>
<dbReference type="SMART" id="SM00448">
    <property type="entry name" value="REC"/>
    <property type="match status" value="1"/>
</dbReference>
<feature type="DNA-binding region" description="OmpR/PhoB-type" evidence="9">
    <location>
        <begin position="127"/>
        <end position="222"/>
    </location>
</feature>
<evidence type="ECO:0000313" key="12">
    <source>
        <dbReference type="EMBL" id="BCJ99120.1"/>
    </source>
</evidence>
<evidence type="ECO:0000256" key="7">
    <source>
        <dbReference type="ARBA" id="ARBA00024867"/>
    </source>
</evidence>
<feature type="domain" description="Response regulatory" evidence="10">
    <location>
        <begin position="3"/>
        <end position="116"/>
    </location>
</feature>
<dbReference type="Gene3D" id="6.10.250.690">
    <property type="match status" value="1"/>
</dbReference>
<evidence type="ECO:0000256" key="6">
    <source>
        <dbReference type="ARBA" id="ARBA00023163"/>
    </source>
</evidence>
<dbReference type="Proteomes" id="UP000515703">
    <property type="component" value="Chromosome"/>
</dbReference>
<dbReference type="PANTHER" id="PTHR48111:SF40">
    <property type="entry name" value="PHOSPHATE REGULON TRANSCRIPTIONAL REGULATORY PROTEIN PHOB"/>
    <property type="match status" value="1"/>
</dbReference>
<evidence type="ECO:0000256" key="2">
    <source>
        <dbReference type="ARBA" id="ARBA00022553"/>
    </source>
</evidence>
<keyword evidence="6" id="KW-0804">Transcription</keyword>
<dbReference type="InterPro" id="IPR001789">
    <property type="entry name" value="Sig_transdc_resp-reg_receiver"/>
</dbReference>
<dbReference type="InterPro" id="IPR001867">
    <property type="entry name" value="OmpR/PhoB-type_DNA-bd"/>
</dbReference>
<dbReference type="GO" id="GO:0032993">
    <property type="term" value="C:protein-DNA complex"/>
    <property type="evidence" value="ECO:0007669"/>
    <property type="project" value="TreeGrafter"/>
</dbReference>
<feature type="domain" description="OmpR/PhoB-type" evidence="11">
    <location>
        <begin position="127"/>
        <end position="222"/>
    </location>
</feature>
<dbReference type="PANTHER" id="PTHR48111">
    <property type="entry name" value="REGULATOR OF RPOS"/>
    <property type="match status" value="1"/>
</dbReference>